<dbReference type="GeneID" id="300115623"/>
<dbReference type="KEGG" id="sky:D0C37_15735"/>
<dbReference type="RefSeq" id="WP_117349625.1">
    <property type="nucleotide sequence ID" value="NZ_CP031742.1"/>
</dbReference>
<dbReference type="Proteomes" id="UP000259636">
    <property type="component" value="Chromosome"/>
</dbReference>
<protein>
    <submittedName>
        <fullName evidence="1">Uncharacterized protein</fullName>
    </submittedName>
</protein>
<sequence length="428" mass="46486">MSSRWSDDLRACLPSFRESLLTGWLPDAFADAELLAALESGALLASPGEVAPMVARAPVHPLTVPVGARTRTVPLLPGPVHAALHTLTERALRDHRPHPSVHSAARTDWHYRRAYRARSEKLTELASGRDPSLVQHLDIENFGTSVGLGPLLAAPWMTAELASPLREVKRRTGQCLVHATSWSTRLGAALLDPLDQVVARHAGYAWARWSDGWHVAVRDAREGERLREALAGGLAAMGLRLSERKTVLLASSEVTGGVAADVSGPADEVWRAAVGTDDIRRYRYALLRAVPDPGITTALPDLVSRHPALLPRAVRYLDGATGSHGVSGTFAALWQWAAPETPEKEAPFRCGRLLALAARHEELARRVPQPLLDTCRRSPVTGLRELAERVTVTAHGPGAVAEPSSRVRDWVRRGAAVQDRPPRTTTYL</sequence>
<evidence type="ECO:0000313" key="1">
    <source>
        <dbReference type="EMBL" id="AXQ55917.1"/>
    </source>
</evidence>
<evidence type="ECO:0000313" key="2">
    <source>
        <dbReference type="Proteomes" id="UP000259636"/>
    </source>
</evidence>
<dbReference type="EMBL" id="CP031742">
    <property type="protein sequence ID" value="AXQ55917.1"/>
    <property type="molecule type" value="Genomic_DNA"/>
</dbReference>
<proteinExistence type="predicted"/>
<reference evidence="1 2" key="1">
    <citation type="submission" date="2018-08" db="EMBL/GenBank/DDBJ databases">
        <authorList>
            <person name="Ferrada E.E."/>
            <person name="Latorre B.A."/>
        </authorList>
    </citation>
    <scope>NUCLEOTIDE SEQUENCE [LARGE SCALE GENOMIC DNA]</scope>
    <source>
        <strain evidence="1 2">VK-A60T</strain>
    </source>
</reference>
<accession>A0A385DE11</accession>
<organism evidence="1 2">
    <name type="scientific">Streptomyces koyangensis</name>
    <dbReference type="NCBI Taxonomy" id="188770"/>
    <lineage>
        <taxon>Bacteria</taxon>
        <taxon>Bacillati</taxon>
        <taxon>Actinomycetota</taxon>
        <taxon>Actinomycetes</taxon>
        <taxon>Kitasatosporales</taxon>
        <taxon>Streptomycetaceae</taxon>
        <taxon>Streptomyces</taxon>
        <taxon>Streptomyces aurantiacus group</taxon>
    </lineage>
</organism>
<name>A0A385DE11_9ACTN</name>
<gene>
    <name evidence="1" type="ORF">D0C37_15735</name>
</gene>
<dbReference type="AlphaFoldDB" id="A0A385DE11"/>